<proteinExistence type="predicted"/>
<reference evidence="1 2" key="1">
    <citation type="submission" date="2022-05" db="EMBL/GenBank/DDBJ databases">
        <title>A multi-omics perspective on studying reproductive biology in Daphnia sinensis.</title>
        <authorList>
            <person name="Jia J."/>
        </authorList>
    </citation>
    <scope>NUCLEOTIDE SEQUENCE [LARGE SCALE GENOMIC DNA]</scope>
    <source>
        <strain evidence="1 2">WSL</strain>
    </source>
</reference>
<comment type="caution">
    <text evidence="1">The sequence shown here is derived from an EMBL/GenBank/DDBJ whole genome shotgun (WGS) entry which is preliminary data.</text>
</comment>
<evidence type="ECO:0000313" key="1">
    <source>
        <dbReference type="EMBL" id="KAI9553221.1"/>
    </source>
</evidence>
<dbReference type="AlphaFoldDB" id="A0AAD5KIP9"/>
<evidence type="ECO:0000313" key="2">
    <source>
        <dbReference type="Proteomes" id="UP000820818"/>
    </source>
</evidence>
<dbReference type="EMBL" id="WJBH02000009">
    <property type="protein sequence ID" value="KAI9553221.1"/>
    <property type="molecule type" value="Genomic_DNA"/>
</dbReference>
<organism evidence="1 2">
    <name type="scientific">Daphnia sinensis</name>
    <dbReference type="NCBI Taxonomy" id="1820382"/>
    <lineage>
        <taxon>Eukaryota</taxon>
        <taxon>Metazoa</taxon>
        <taxon>Ecdysozoa</taxon>
        <taxon>Arthropoda</taxon>
        <taxon>Crustacea</taxon>
        <taxon>Branchiopoda</taxon>
        <taxon>Diplostraca</taxon>
        <taxon>Cladocera</taxon>
        <taxon>Anomopoda</taxon>
        <taxon>Daphniidae</taxon>
        <taxon>Daphnia</taxon>
        <taxon>Daphnia similis group</taxon>
    </lineage>
</organism>
<dbReference type="Proteomes" id="UP000820818">
    <property type="component" value="Linkage Group LG9"/>
</dbReference>
<protein>
    <submittedName>
        <fullName evidence="1">Uncharacterized protein</fullName>
    </submittedName>
</protein>
<sequence length="75" mass="8759">MNILNSLKINVKFAEFTVACLKETYIMLKNYSKSKFIEPNNTKIYTRSRYDSWLSCRASAWNAEGLGFKPLESRK</sequence>
<gene>
    <name evidence="1" type="ORF">GHT06_021117</name>
</gene>
<accession>A0AAD5KIP9</accession>
<keyword evidence="2" id="KW-1185">Reference proteome</keyword>
<name>A0AAD5KIP9_9CRUS</name>